<keyword evidence="3" id="KW-1185">Reference proteome</keyword>
<name>A0AAV3PIS9_LITER</name>
<accession>A0AAV3PIS9</accession>
<feature type="coiled-coil region" evidence="1">
    <location>
        <begin position="23"/>
        <end position="57"/>
    </location>
</feature>
<keyword evidence="1" id="KW-0175">Coiled coil</keyword>
<protein>
    <submittedName>
        <fullName evidence="2">Uncharacterized protein</fullName>
    </submittedName>
</protein>
<evidence type="ECO:0000256" key="1">
    <source>
        <dbReference type="SAM" id="Coils"/>
    </source>
</evidence>
<comment type="caution">
    <text evidence="2">The sequence shown here is derived from an EMBL/GenBank/DDBJ whole genome shotgun (WGS) entry which is preliminary data.</text>
</comment>
<organism evidence="2 3">
    <name type="scientific">Lithospermum erythrorhizon</name>
    <name type="common">Purple gromwell</name>
    <name type="synonym">Lithospermum officinale var. erythrorhizon</name>
    <dbReference type="NCBI Taxonomy" id="34254"/>
    <lineage>
        <taxon>Eukaryota</taxon>
        <taxon>Viridiplantae</taxon>
        <taxon>Streptophyta</taxon>
        <taxon>Embryophyta</taxon>
        <taxon>Tracheophyta</taxon>
        <taxon>Spermatophyta</taxon>
        <taxon>Magnoliopsida</taxon>
        <taxon>eudicotyledons</taxon>
        <taxon>Gunneridae</taxon>
        <taxon>Pentapetalae</taxon>
        <taxon>asterids</taxon>
        <taxon>lamiids</taxon>
        <taxon>Boraginales</taxon>
        <taxon>Boraginaceae</taxon>
        <taxon>Boraginoideae</taxon>
        <taxon>Lithospermeae</taxon>
        <taxon>Lithospermum</taxon>
    </lineage>
</organism>
<dbReference type="Proteomes" id="UP001454036">
    <property type="component" value="Unassembled WGS sequence"/>
</dbReference>
<dbReference type="EMBL" id="BAABME010001523">
    <property type="protein sequence ID" value="GAA0150078.1"/>
    <property type="molecule type" value="Genomic_DNA"/>
</dbReference>
<reference evidence="2 3" key="1">
    <citation type="submission" date="2024-01" db="EMBL/GenBank/DDBJ databases">
        <title>The complete chloroplast genome sequence of Lithospermum erythrorhizon: insights into the phylogenetic relationship among Boraginaceae species and the maternal lineages of purple gromwells.</title>
        <authorList>
            <person name="Okada T."/>
            <person name="Watanabe K."/>
        </authorList>
    </citation>
    <scope>NUCLEOTIDE SEQUENCE [LARGE SCALE GENOMIC DNA]</scope>
</reference>
<evidence type="ECO:0000313" key="3">
    <source>
        <dbReference type="Proteomes" id="UP001454036"/>
    </source>
</evidence>
<dbReference type="AlphaFoldDB" id="A0AAV3PIS9"/>
<gene>
    <name evidence="2" type="ORF">LIER_09098</name>
</gene>
<evidence type="ECO:0000313" key="2">
    <source>
        <dbReference type="EMBL" id="GAA0150078.1"/>
    </source>
</evidence>
<feature type="coiled-coil region" evidence="1">
    <location>
        <begin position="93"/>
        <end position="127"/>
    </location>
</feature>
<proteinExistence type="predicted"/>
<sequence length="231" mass="26955">MFMYALNASHALACRADLLDDACVEACEKERALQLQVKELKEENERLKSVATLAVKEKKEASAQTLAEMKKNDLPQSRFTRLEGENFDISNMLQRLQLVHDQSTKRMRELEQRAKIAEETLSQRVEMAIYDYQRSKDFRNETEKEAAYCLCRFTKTYKEVNPSIVANYEEFIQGYDQEWFAPLDLSAPLTPTLEEEEEDDPPAPVDAPNSRLYLLFRLFFKTSFNVFLWPL</sequence>